<gene>
    <name evidence="2" type="ORF">GGQ79_004729</name>
</gene>
<dbReference type="Proteomes" id="UP000553980">
    <property type="component" value="Unassembled WGS sequence"/>
</dbReference>
<feature type="transmembrane region" description="Helical" evidence="1">
    <location>
        <begin position="50"/>
        <end position="69"/>
    </location>
</feature>
<evidence type="ECO:0000313" key="3">
    <source>
        <dbReference type="Proteomes" id="UP000553980"/>
    </source>
</evidence>
<dbReference type="EMBL" id="JACIEX010000021">
    <property type="protein sequence ID" value="MBB4096172.1"/>
    <property type="molecule type" value="Genomic_DNA"/>
</dbReference>
<keyword evidence="3" id="KW-1185">Reference proteome</keyword>
<feature type="transmembrane region" description="Helical" evidence="1">
    <location>
        <begin position="153"/>
        <end position="174"/>
    </location>
</feature>
<reference evidence="2 3" key="1">
    <citation type="submission" date="2020-08" db="EMBL/GenBank/DDBJ databases">
        <title>Genomic Encyclopedia of Type Strains, Phase IV (KMG-IV): sequencing the most valuable type-strain genomes for metagenomic binning, comparative biology and taxonomic classification.</title>
        <authorList>
            <person name="Goeker M."/>
        </authorList>
    </citation>
    <scope>NUCLEOTIDE SEQUENCE [LARGE SCALE GENOMIC DNA]</scope>
    <source>
        <strain evidence="2 3">DSM 23868</strain>
    </source>
</reference>
<evidence type="ECO:0000313" key="2">
    <source>
        <dbReference type="EMBL" id="MBB4096172.1"/>
    </source>
</evidence>
<sequence length="435" mass="48147">MIRIVLILLGREIIQRHWKILLITGGVWLLLGTFIAIDALDGKTIIPSRFFGYFLLPEAAVGLLAAAFSQGTARRMRVVQGIALFAVALLILSATPASHFTLAMVLGFCFLVDGSVRIGSAWVVRYPRWRLGLMGGIAEVCIAIATLQPWPTWYAGTVAFNVGAVMILTSLGILNIATRVRRLEEGASISSIFNRNPLWNKPDSSSLAHSANRSELIVHVWTPTGQVMTPLHQRAINRYIAAVDTNGVISTGHAALEMAPHVYISHYPAVEIDRSPDEFTRTLRATADNNVPGRFLPSYQEESAEWCQSTVQVVIKNIDASRLNAFWQHYSADNTYNLTNRNCSSAVADALDAALEGVYRDHNWPIMTALRAIIYPELWAAGLMRKRAESMAWTPGLVLDYARALSALVDPPKSFMTFPKLRLLKKYANTKQDIS</sequence>
<protein>
    <submittedName>
        <fullName evidence="2">Uncharacterized membrane protein HdeD (DUF308 family)</fullName>
    </submittedName>
</protein>
<proteinExistence type="predicted"/>
<organism evidence="2 3">
    <name type="scientific">Brucella pecoris</name>
    <dbReference type="NCBI Taxonomy" id="867683"/>
    <lineage>
        <taxon>Bacteria</taxon>
        <taxon>Pseudomonadati</taxon>
        <taxon>Pseudomonadota</taxon>
        <taxon>Alphaproteobacteria</taxon>
        <taxon>Hyphomicrobiales</taxon>
        <taxon>Brucellaceae</taxon>
        <taxon>Brucella/Ochrobactrum group</taxon>
        <taxon>Brucella</taxon>
    </lineage>
</organism>
<accession>A0AB34YZL3</accession>
<feature type="transmembrane region" description="Helical" evidence="1">
    <location>
        <begin position="131"/>
        <end position="147"/>
    </location>
</feature>
<dbReference type="AlphaFoldDB" id="A0AB34YZL3"/>
<keyword evidence="1" id="KW-0472">Membrane</keyword>
<name>A0AB34YZL3_9HYPH</name>
<evidence type="ECO:0000256" key="1">
    <source>
        <dbReference type="SAM" id="Phobius"/>
    </source>
</evidence>
<feature type="transmembrane region" description="Helical" evidence="1">
    <location>
        <begin position="20"/>
        <end position="38"/>
    </location>
</feature>
<dbReference type="RefSeq" id="WP_174977469.1">
    <property type="nucleotide sequence ID" value="NZ_JACIEX010000021.1"/>
</dbReference>
<keyword evidence="1" id="KW-1133">Transmembrane helix</keyword>
<feature type="transmembrane region" description="Helical" evidence="1">
    <location>
        <begin position="76"/>
        <end position="94"/>
    </location>
</feature>
<feature type="transmembrane region" description="Helical" evidence="1">
    <location>
        <begin position="100"/>
        <end position="124"/>
    </location>
</feature>
<comment type="caution">
    <text evidence="2">The sequence shown here is derived from an EMBL/GenBank/DDBJ whole genome shotgun (WGS) entry which is preliminary data.</text>
</comment>
<keyword evidence="1" id="KW-0812">Transmembrane</keyword>